<dbReference type="Gene3D" id="3.20.70.20">
    <property type="match status" value="1"/>
</dbReference>
<name>A0A834YP32_TETSI</name>
<comment type="caution">
    <text evidence="1">The sequence shown here is derived from an EMBL/GenBank/DDBJ whole genome shotgun (WGS) entry which is preliminary data.</text>
</comment>
<keyword evidence="2" id="KW-1185">Reference proteome</keyword>
<dbReference type="AlphaFoldDB" id="A0A834YP32"/>
<reference evidence="1 2" key="1">
    <citation type="submission" date="2020-04" db="EMBL/GenBank/DDBJ databases">
        <title>Plant Genome Project.</title>
        <authorList>
            <person name="Zhang R.-G."/>
        </authorList>
    </citation>
    <scope>NUCLEOTIDE SEQUENCE [LARGE SCALE GENOMIC DNA]</scope>
    <source>
        <strain evidence="1">YNK0</strain>
        <tissue evidence="1">Leaf</tissue>
    </source>
</reference>
<proteinExistence type="predicted"/>
<dbReference type="Proteomes" id="UP000655225">
    <property type="component" value="Unassembled WGS sequence"/>
</dbReference>
<evidence type="ECO:0000313" key="2">
    <source>
        <dbReference type="Proteomes" id="UP000655225"/>
    </source>
</evidence>
<sequence>MVGGCGRGRGHHEEPFSRDHDVRDVEIDDLRRQVQQLTERLEHCESQSRCDLRKQIRDVISLQTYWSYIDLYKLAIIVEKQLKQKSLRTSSLRPLLTNEEISRASTALFLLLPAEASLAAIRGAWLESSSSSREDSLKQENGSSVCAVKLILGHLENEEFNESEDVKDIEEEEVIWHLNEELWIVQLTKYDFRGAVGHLVASIPGIHNHNTRYPLDSMHFLSFQWTPAATALYRSVAEWGDLGFLCQDVASGSEIRVLKALLGARDAVLEIRFHIRQMGEAAGVPVTAIVTTNLNKIIDVNYYPVETAKRSNLRHRPIVTLQINDFAEAVDFFKSYKFGALAVTECDKLVYRTWICKCACVSKLV</sequence>
<protein>
    <submittedName>
        <fullName evidence="1">Uncharacterized protein</fullName>
    </submittedName>
</protein>
<organism evidence="1 2">
    <name type="scientific">Tetracentron sinense</name>
    <name type="common">Spur-leaf</name>
    <dbReference type="NCBI Taxonomy" id="13715"/>
    <lineage>
        <taxon>Eukaryota</taxon>
        <taxon>Viridiplantae</taxon>
        <taxon>Streptophyta</taxon>
        <taxon>Embryophyta</taxon>
        <taxon>Tracheophyta</taxon>
        <taxon>Spermatophyta</taxon>
        <taxon>Magnoliopsida</taxon>
        <taxon>Trochodendrales</taxon>
        <taxon>Trochodendraceae</taxon>
        <taxon>Tetracentron</taxon>
    </lineage>
</organism>
<evidence type="ECO:0000313" key="1">
    <source>
        <dbReference type="EMBL" id="KAF8391857.1"/>
    </source>
</evidence>
<accession>A0A834YP32</accession>
<gene>
    <name evidence="1" type="ORF">HHK36_022195</name>
</gene>
<dbReference type="EMBL" id="JABCRI010000016">
    <property type="protein sequence ID" value="KAF8391857.1"/>
    <property type="molecule type" value="Genomic_DNA"/>
</dbReference>
<dbReference type="OrthoDB" id="3000483at2759"/>